<dbReference type="EMBL" id="JARGYT010000045">
    <property type="protein sequence ID" value="MDZ5762399.1"/>
    <property type="molecule type" value="Genomic_DNA"/>
</dbReference>
<organism evidence="2 3">
    <name type="scientific">Candidatus Cyrtobacter comes</name>
    <dbReference type="NCBI Taxonomy" id="675776"/>
    <lineage>
        <taxon>Bacteria</taxon>
        <taxon>Pseudomonadati</taxon>
        <taxon>Pseudomonadota</taxon>
        <taxon>Alphaproteobacteria</taxon>
        <taxon>Rickettsiales</taxon>
        <taxon>Candidatus Midichloriaceae</taxon>
        <taxon>Candidatus Cyrtobacter</taxon>
    </lineage>
</organism>
<keyword evidence="1" id="KW-1133">Transmembrane helix</keyword>
<sequence length="78" mass="9100">MRSYNTGDFSALSGIHYYLSLGENSRKLYKITCHSVSLERFKIIASIIRRKRFWLRFNLIAGIYNLELMSFDMVGKAS</sequence>
<accession>A0ABU5L985</accession>
<proteinExistence type="predicted"/>
<feature type="transmembrane region" description="Helical" evidence="1">
    <location>
        <begin position="53"/>
        <end position="71"/>
    </location>
</feature>
<evidence type="ECO:0000256" key="1">
    <source>
        <dbReference type="SAM" id="Phobius"/>
    </source>
</evidence>
<keyword evidence="1" id="KW-0472">Membrane</keyword>
<dbReference type="Proteomes" id="UP001293791">
    <property type="component" value="Unassembled WGS sequence"/>
</dbReference>
<keyword evidence="3" id="KW-1185">Reference proteome</keyword>
<name>A0ABU5L985_9RICK</name>
<keyword evidence="1" id="KW-0812">Transmembrane</keyword>
<reference evidence="2 3" key="1">
    <citation type="submission" date="2023-02" db="EMBL/GenBank/DDBJ databases">
        <title>Host association and intracellularity evolved multiple times independently in the Rickettsiales.</title>
        <authorList>
            <person name="Castelli M."/>
            <person name="Nardi T."/>
            <person name="Gammuto L."/>
            <person name="Bellinzona G."/>
            <person name="Sabaneyeva E."/>
            <person name="Potekhin A."/>
            <person name="Serra V."/>
            <person name="Petroni G."/>
            <person name="Sassera D."/>
        </authorList>
    </citation>
    <scope>NUCLEOTIDE SEQUENCE [LARGE SCALE GENOMIC DNA]</scope>
    <source>
        <strain evidence="2 3">BOD18</strain>
    </source>
</reference>
<comment type="caution">
    <text evidence="2">The sequence shown here is derived from an EMBL/GenBank/DDBJ whole genome shotgun (WGS) entry which is preliminary data.</text>
</comment>
<gene>
    <name evidence="2" type="ORF">Cyrtocomes_00779</name>
</gene>
<evidence type="ECO:0000313" key="2">
    <source>
        <dbReference type="EMBL" id="MDZ5762399.1"/>
    </source>
</evidence>
<evidence type="ECO:0000313" key="3">
    <source>
        <dbReference type="Proteomes" id="UP001293791"/>
    </source>
</evidence>
<protein>
    <submittedName>
        <fullName evidence="2">IS5 family transposase domain protein</fullName>
    </submittedName>
</protein>